<name>A0ABM6FFR1_9BURK</name>
<accession>A0ABM6FFR1</accession>
<evidence type="ECO:0000256" key="1">
    <source>
        <dbReference type="ARBA" id="ARBA00009437"/>
    </source>
</evidence>
<dbReference type="PROSITE" id="PS50931">
    <property type="entry name" value="HTH_LYSR"/>
    <property type="match status" value="1"/>
</dbReference>
<keyword evidence="2" id="KW-0805">Transcription regulation</keyword>
<evidence type="ECO:0000313" key="6">
    <source>
        <dbReference type="EMBL" id="AOZ10763.1"/>
    </source>
</evidence>
<dbReference type="InterPro" id="IPR036390">
    <property type="entry name" value="WH_DNA-bd_sf"/>
</dbReference>
<evidence type="ECO:0000256" key="4">
    <source>
        <dbReference type="ARBA" id="ARBA00023163"/>
    </source>
</evidence>
<keyword evidence="7" id="KW-1185">Reference proteome</keyword>
<dbReference type="InterPro" id="IPR005119">
    <property type="entry name" value="LysR_subst-bd"/>
</dbReference>
<dbReference type="PANTHER" id="PTHR30537:SF3">
    <property type="entry name" value="TRANSCRIPTIONAL REGULATORY PROTEIN"/>
    <property type="match status" value="1"/>
</dbReference>
<proteinExistence type="inferred from homology"/>
<dbReference type="InterPro" id="IPR036388">
    <property type="entry name" value="WH-like_DNA-bd_sf"/>
</dbReference>
<evidence type="ECO:0000256" key="3">
    <source>
        <dbReference type="ARBA" id="ARBA00023125"/>
    </source>
</evidence>
<protein>
    <submittedName>
        <fullName evidence="6">LysR family transcriptional regulator</fullName>
    </submittedName>
</protein>
<dbReference type="InterPro" id="IPR000847">
    <property type="entry name" value="LysR_HTH_N"/>
</dbReference>
<keyword evidence="3" id="KW-0238">DNA-binding</keyword>
<evidence type="ECO:0000256" key="2">
    <source>
        <dbReference type="ARBA" id="ARBA00023015"/>
    </source>
</evidence>
<reference evidence="6 7" key="1">
    <citation type="submission" date="2016-10" db="EMBL/GenBank/DDBJ databases">
        <title>Complete genome sequences of three Cupriavidus strains isolated from various Malaysian environments.</title>
        <authorList>
            <person name="Abdullah A.A.-A."/>
            <person name="Shafie N.A.H."/>
            <person name="Lau N.S."/>
        </authorList>
    </citation>
    <scope>NUCLEOTIDE SEQUENCE [LARGE SCALE GENOMIC DNA]</scope>
    <source>
        <strain evidence="6 7">USMAA1020</strain>
    </source>
</reference>
<dbReference type="PANTHER" id="PTHR30537">
    <property type="entry name" value="HTH-TYPE TRANSCRIPTIONAL REGULATOR"/>
    <property type="match status" value="1"/>
</dbReference>
<dbReference type="InterPro" id="IPR058163">
    <property type="entry name" value="LysR-type_TF_proteobact-type"/>
</dbReference>
<dbReference type="Gene3D" id="1.10.10.10">
    <property type="entry name" value="Winged helix-like DNA-binding domain superfamily/Winged helix DNA-binding domain"/>
    <property type="match status" value="1"/>
</dbReference>
<organism evidence="6 7">
    <name type="scientific">Cupriavidus malaysiensis</name>
    <dbReference type="NCBI Taxonomy" id="367825"/>
    <lineage>
        <taxon>Bacteria</taxon>
        <taxon>Pseudomonadati</taxon>
        <taxon>Pseudomonadota</taxon>
        <taxon>Betaproteobacteria</taxon>
        <taxon>Burkholderiales</taxon>
        <taxon>Burkholderiaceae</taxon>
        <taxon>Cupriavidus</taxon>
    </lineage>
</organism>
<dbReference type="Pfam" id="PF00126">
    <property type="entry name" value="HTH_1"/>
    <property type="match status" value="1"/>
</dbReference>
<dbReference type="SUPFAM" id="SSF53850">
    <property type="entry name" value="Periplasmic binding protein-like II"/>
    <property type="match status" value="1"/>
</dbReference>
<gene>
    <name evidence="6" type="ORF">BKK80_24510</name>
</gene>
<dbReference type="Proteomes" id="UP000177515">
    <property type="component" value="Chromosome 2"/>
</dbReference>
<dbReference type="EMBL" id="CP017755">
    <property type="protein sequence ID" value="AOZ10763.1"/>
    <property type="molecule type" value="Genomic_DNA"/>
</dbReference>
<sequence>MNWDNTRYFLAIARSGSLRGAAASLEVDQATVGRRLAAFEEELGATLFLRTPQGYVLSQAGEMMLADAEQMESAAEAIGRKSALADRLLAGPVRIATTDTLAEGFVLPALAALQRRHPELEYTLLTATELVDVAAREADLAVRGLRPQAGNVIIKKLGVVEMGLYAAPDYLARRGKPRRGAGLSGHDLLMFPRDTVPRHWQELGGESLRGAHVALQSNSQMALRSAALRGMGIALLSAFLAERDSGLVRIFPDRRDWVDIWLVLHPDLRRVARVRAVIEALAGAFKR</sequence>
<dbReference type="SUPFAM" id="SSF46785">
    <property type="entry name" value="Winged helix' DNA-binding domain"/>
    <property type="match status" value="1"/>
</dbReference>
<dbReference type="CDD" id="cd08422">
    <property type="entry name" value="PBP2_CrgA_like"/>
    <property type="match status" value="1"/>
</dbReference>
<keyword evidence="4" id="KW-0804">Transcription</keyword>
<evidence type="ECO:0000313" key="7">
    <source>
        <dbReference type="Proteomes" id="UP000177515"/>
    </source>
</evidence>
<feature type="domain" description="HTH lysR-type" evidence="5">
    <location>
        <begin position="1"/>
        <end position="58"/>
    </location>
</feature>
<dbReference type="Pfam" id="PF03466">
    <property type="entry name" value="LysR_substrate"/>
    <property type="match status" value="1"/>
</dbReference>
<evidence type="ECO:0000259" key="5">
    <source>
        <dbReference type="PROSITE" id="PS50931"/>
    </source>
</evidence>
<dbReference type="Gene3D" id="3.40.190.290">
    <property type="match status" value="1"/>
</dbReference>
<comment type="similarity">
    <text evidence="1">Belongs to the LysR transcriptional regulatory family.</text>
</comment>